<dbReference type="EMBL" id="BJCF01000028">
    <property type="protein sequence ID" value="GCL42843.1"/>
    <property type="molecule type" value="Genomic_DNA"/>
</dbReference>
<comment type="caution">
    <text evidence="1">The sequence shown here is derived from an EMBL/GenBank/DDBJ whole genome shotgun (WGS) entry which is preliminary data.</text>
</comment>
<proteinExistence type="predicted"/>
<dbReference type="AlphaFoldDB" id="A0A480AGM4"/>
<dbReference type="OrthoDB" id="9799670at2"/>
<evidence type="ECO:0000313" key="2">
    <source>
        <dbReference type="Proteomes" id="UP000299367"/>
    </source>
</evidence>
<evidence type="ECO:0000313" key="1">
    <source>
        <dbReference type="EMBL" id="GCL42843.1"/>
    </source>
</evidence>
<name>A0A480AGM4_9CYAN</name>
<gene>
    <name evidence="1" type="ORF">NIES80_25510</name>
</gene>
<accession>A0A480AGM4</accession>
<organism evidence="1 2">
    <name type="scientific">Dolichospermum planctonicum</name>
    <dbReference type="NCBI Taxonomy" id="136072"/>
    <lineage>
        <taxon>Bacteria</taxon>
        <taxon>Bacillati</taxon>
        <taxon>Cyanobacteriota</taxon>
        <taxon>Cyanophyceae</taxon>
        <taxon>Nostocales</taxon>
        <taxon>Aphanizomenonaceae</taxon>
        <taxon>Dolichospermum</taxon>
    </lineage>
</organism>
<dbReference type="RefSeq" id="WP_137908400.1">
    <property type="nucleotide sequence ID" value="NZ_BJCF01000028.1"/>
</dbReference>
<dbReference type="Pfam" id="PF10049">
    <property type="entry name" value="DUF2283"/>
    <property type="match status" value="1"/>
</dbReference>
<dbReference type="InterPro" id="IPR019270">
    <property type="entry name" value="DUF2283"/>
</dbReference>
<protein>
    <recommendedName>
        <fullName evidence="3">DUF2283 domain-containing protein</fullName>
    </recommendedName>
</protein>
<sequence>MKISYDQETDSLYIRLVDGDHECRTLRLSDEIALNIGAGEVLVGVEILDAKEVLGSGQLPEIVLENIPFQIVSTAACNQRN</sequence>
<reference evidence="2" key="1">
    <citation type="submission" date="2019-02" db="EMBL/GenBank/DDBJ databases">
        <title>Draft genome sequence of Dolichospermum planctonicum NIES-80.</title>
        <authorList>
            <person name="Yamaguchi H."/>
            <person name="Suzuki S."/>
            <person name="Kawachi M."/>
        </authorList>
    </citation>
    <scope>NUCLEOTIDE SEQUENCE [LARGE SCALE GENOMIC DNA]</scope>
    <source>
        <strain evidence="2">NIES-80</strain>
    </source>
</reference>
<evidence type="ECO:0008006" key="3">
    <source>
        <dbReference type="Google" id="ProtNLM"/>
    </source>
</evidence>
<dbReference type="Proteomes" id="UP000299367">
    <property type="component" value="Unassembled WGS sequence"/>
</dbReference>